<dbReference type="SUPFAM" id="SSF53335">
    <property type="entry name" value="S-adenosyl-L-methionine-dependent methyltransferases"/>
    <property type="match status" value="1"/>
</dbReference>
<name>A0A2T6C3A0_9FLAO</name>
<feature type="domain" description="PG-1098 ferredoxin-like" evidence="2">
    <location>
        <begin position="280"/>
        <end position="322"/>
    </location>
</feature>
<dbReference type="Proteomes" id="UP000244090">
    <property type="component" value="Unassembled WGS sequence"/>
</dbReference>
<dbReference type="OrthoDB" id="1000417at2"/>
<dbReference type="Gene3D" id="1.10.10.1110">
    <property type="entry name" value="Methyltransferase PG1098, N-terminal domain"/>
    <property type="match status" value="1"/>
</dbReference>
<dbReference type="InterPro" id="IPR029063">
    <property type="entry name" value="SAM-dependent_MTases_sf"/>
</dbReference>
<dbReference type="InterPro" id="IPR041497">
    <property type="entry name" value="Thump-like"/>
</dbReference>
<organism evidence="3 4">
    <name type="scientific">Kordia periserrulae</name>
    <dbReference type="NCBI Taxonomy" id="701523"/>
    <lineage>
        <taxon>Bacteria</taxon>
        <taxon>Pseudomonadati</taxon>
        <taxon>Bacteroidota</taxon>
        <taxon>Flavobacteriia</taxon>
        <taxon>Flavobacteriales</taxon>
        <taxon>Flavobacteriaceae</taxon>
        <taxon>Kordia</taxon>
    </lineage>
</organism>
<evidence type="ECO:0000259" key="1">
    <source>
        <dbReference type="Pfam" id="PF18096"/>
    </source>
</evidence>
<dbReference type="Pfam" id="PF18096">
    <property type="entry name" value="Thump_like"/>
    <property type="match status" value="1"/>
</dbReference>
<feature type="domain" description="THUMP-like" evidence="1">
    <location>
        <begin position="323"/>
        <end position="393"/>
    </location>
</feature>
<evidence type="ECO:0000313" key="4">
    <source>
        <dbReference type="Proteomes" id="UP000244090"/>
    </source>
</evidence>
<dbReference type="RefSeq" id="WP_108113756.1">
    <property type="nucleotide sequence ID" value="NZ_QBKT01000002.1"/>
</dbReference>
<evidence type="ECO:0000313" key="3">
    <source>
        <dbReference type="EMBL" id="PTX62773.1"/>
    </source>
</evidence>
<keyword evidence="4" id="KW-1185">Reference proteome</keyword>
<gene>
    <name evidence="3" type="ORF">C8N46_102173</name>
</gene>
<keyword evidence="3" id="KW-0808">Transferase</keyword>
<dbReference type="InterPro" id="IPR054168">
    <property type="entry name" value="PG_1098_Fer"/>
</dbReference>
<dbReference type="EMBL" id="QBKT01000002">
    <property type="protein sequence ID" value="PTX62773.1"/>
    <property type="molecule type" value="Genomic_DNA"/>
</dbReference>
<dbReference type="AlphaFoldDB" id="A0A2T6C3A0"/>
<proteinExistence type="predicted"/>
<dbReference type="Gene3D" id="3.40.50.150">
    <property type="entry name" value="Vaccinia Virus protein VP39"/>
    <property type="match status" value="1"/>
</dbReference>
<sequence length="394" mass="44648">MNLALLHPEIQQFINEHLKDDAAKLLLKYKTLFDVPIAEIVEQIQAKARCEKKLPTWFSTDNIYYPNKLNIEQTSSEKTARYKASIVDGNSLIDLTGGFGVDCFAFAEKFQNVTHCEISTALSEIVSHNFVVLQKENIKTIAQDGIAFLQQTSQTYDCIYIDPSRRNEAKGKVFLLEDCLPDVVSHQKLLQAHADTILIKTSPLLDITNGLRSLENVKEIHVVAVQNEVKELLWLIDTHTQSEDVVVKTVNITNKETESFTFSLLEEKQLEVNYTAPKKYLYEPNAAIMKAGGFSSISNTFQLEKLHPHSHIYTSDKFIDFPGRRFEIQKVIPFNKKVFKKEVALQKANITTRNFPTSVAGIRKKLTLTDGGSDFLFATTLLSNDKVLIHCHKV</sequence>
<accession>A0A2T6C3A0</accession>
<evidence type="ECO:0000259" key="2">
    <source>
        <dbReference type="Pfam" id="PF22013"/>
    </source>
</evidence>
<reference evidence="3 4" key="1">
    <citation type="submission" date="2018-04" db="EMBL/GenBank/DDBJ databases">
        <title>Genomic Encyclopedia of Archaeal and Bacterial Type Strains, Phase II (KMG-II): from individual species to whole genera.</title>
        <authorList>
            <person name="Goeker M."/>
        </authorList>
    </citation>
    <scope>NUCLEOTIDE SEQUENCE [LARGE SCALE GENOMIC DNA]</scope>
    <source>
        <strain evidence="3 4">DSM 25731</strain>
    </source>
</reference>
<dbReference type="GO" id="GO:0032259">
    <property type="term" value="P:methylation"/>
    <property type="evidence" value="ECO:0007669"/>
    <property type="project" value="UniProtKB-KW"/>
</dbReference>
<protein>
    <submittedName>
        <fullName evidence="3">RNA cap guanine-N2 methyltransferase</fullName>
    </submittedName>
</protein>
<comment type="caution">
    <text evidence="3">The sequence shown here is derived from an EMBL/GenBank/DDBJ whole genome shotgun (WGS) entry which is preliminary data.</text>
</comment>
<dbReference type="Pfam" id="PF22013">
    <property type="entry name" value="PG_1098_Fer"/>
    <property type="match status" value="1"/>
</dbReference>
<dbReference type="GO" id="GO:0008168">
    <property type="term" value="F:methyltransferase activity"/>
    <property type="evidence" value="ECO:0007669"/>
    <property type="project" value="UniProtKB-KW"/>
</dbReference>
<keyword evidence="3" id="KW-0489">Methyltransferase</keyword>